<comment type="caution">
    <text evidence="1">The sequence shown here is derived from an EMBL/GenBank/DDBJ whole genome shotgun (WGS) entry which is preliminary data.</text>
</comment>
<dbReference type="AlphaFoldDB" id="A0AAV9A3B1"/>
<reference evidence="1" key="2">
    <citation type="submission" date="2023-06" db="EMBL/GenBank/DDBJ databases">
        <authorList>
            <person name="Ma L."/>
            <person name="Liu K.-W."/>
            <person name="Li Z."/>
            <person name="Hsiao Y.-Y."/>
            <person name="Qi Y."/>
            <person name="Fu T."/>
            <person name="Tang G."/>
            <person name="Zhang D."/>
            <person name="Sun W.-H."/>
            <person name="Liu D.-K."/>
            <person name="Li Y."/>
            <person name="Chen G.-Z."/>
            <person name="Liu X.-D."/>
            <person name="Liao X.-Y."/>
            <person name="Jiang Y.-T."/>
            <person name="Yu X."/>
            <person name="Hao Y."/>
            <person name="Huang J."/>
            <person name="Zhao X.-W."/>
            <person name="Ke S."/>
            <person name="Chen Y.-Y."/>
            <person name="Wu W.-L."/>
            <person name="Hsu J.-L."/>
            <person name="Lin Y.-F."/>
            <person name="Huang M.-D."/>
            <person name="Li C.-Y."/>
            <person name="Huang L."/>
            <person name="Wang Z.-W."/>
            <person name="Zhao X."/>
            <person name="Zhong W.-Y."/>
            <person name="Peng D.-H."/>
            <person name="Ahmad S."/>
            <person name="Lan S."/>
            <person name="Zhang J.-S."/>
            <person name="Tsai W.-C."/>
            <person name="Van De Peer Y."/>
            <person name="Liu Z.-J."/>
        </authorList>
    </citation>
    <scope>NUCLEOTIDE SEQUENCE</scope>
    <source>
        <strain evidence="1">SCP</strain>
        <tissue evidence="1">Leaves</tissue>
    </source>
</reference>
<evidence type="ECO:0000313" key="1">
    <source>
        <dbReference type="EMBL" id="KAK1258610.1"/>
    </source>
</evidence>
<keyword evidence="2" id="KW-1185">Reference proteome</keyword>
<protein>
    <submittedName>
        <fullName evidence="1">Uncharacterized protein</fullName>
    </submittedName>
</protein>
<gene>
    <name evidence="1" type="ORF">QJS04_geneDACA024950</name>
</gene>
<evidence type="ECO:0000313" key="2">
    <source>
        <dbReference type="Proteomes" id="UP001179952"/>
    </source>
</evidence>
<accession>A0AAV9A3B1</accession>
<proteinExistence type="predicted"/>
<dbReference type="EMBL" id="JAUJYN010000014">
    <property type="protein sequence ID" value="KAK1258610.1"/>
    <property type="molecule type" value="Genomic_DNA"/>
</dbReference>
<reference evidence="1" key="1">
    <citation type="journal article" date="2023" name="Nat. Commun.">
        <title>Diploid and tetraploid genomes of Acorus and the evolution of monocots.</title>
        <authorList>
            <person name="Ma L."/>
            <person name="Liu K.W."/>
            <person name="Li Z."/>
            <person name="Hsiao Y.Y."/>
            <person name="Qi Y."/>
            <person name="Fu T."/>
            <person name="Tang G.D."/>
            <person name="Zhang D."/>
            <person name="Sun W.H."/>
            <person name="Liu D.K."/>
            <person name="Li Y."/>
            <person name="Chen G.Z."/>
            <person name="Liu X.D."/>
            <person name="Liao X.Y."/>
            <person name="Jiang Y.T."/>
            <person name="Yu X."/>
            <person name="Hao Y."/>
            <person name="Huang J."/>
            <person name="Zhao X.W."/>
            <person name="Ke S."/>
            <person name="Chen Y.Y."/>
            <person name="Wu W.L."/>
            <person name="Hsu J.L."/>
            <person name="Lin Y.F."/>
            <person name="Huang M.D."/>
            <person name="Li C.Y."/>
            <person name="Huang L."/>
            <person name="Wang Z.W."/>
            <person name="Zhao X."/>
            <person name="Zhong W.Y."/>
            <person name="Peng D.H."/>
            <person name="Ahmad S."/>
            <person name="Lan S."/>
            <person name="Zhang J.S."/>
            <person name="Tsai W.C."/>
            <person name="Van de Peer Y."/>
            <person name="Liu Z.J."/>
        </authorList>
    </citation>
    <scope>NUCLEOTIDE SEQUENCE</scope>
    <source>
        <strain evidence="1">SCP</strain>
    </source>
</reference>
<dbReference type="Proteomes" id="UP001179952">
    <property type="component" value="Unassembled WGS sequence"/>
</dbReference>
<name>A0AAV9A3B1_ACOGR</name>
<organism evidence="1 2">
    <name type="scientific">Acorus gramineus</name>
    <name type="common">Dwarf sweet flag</name>
    <dbReference type="NCBI Taxonomy" id="55184"/>
    <lineage>
        <taxon>Eukaryota</taxon>
        <taxon>Viridiplantae</taxon>
        <taxon>Streptophyta</taxon>
        <taxon>Embryophyta</taxon>
        <taxon>Tracheophyta</taxon>
        <taxon>Spermatophyta</taxon>
        <taxon>Magnoliopsida</taxon>
        <taxon>Liliopsida</taxon>
        <taxon>Acoraceae</taxon>
        <taxon>Acorus</taxon>
    </lineage>
</organism>
<sequence length="57" mass="6880">MVPVKESKSVKRAEEREKREPVTLHIVKNNIIGLDKRWHWANQRRETLRFEVEIVLS</sequence>